<dbReference type="GO" id="GO:0006412">
    <property type="term" value="P:translation"/>
    <property type="evidence" value="ECO:0007669"/>
    <property type="project" value="UniProtKB-UniRule"/>
</dbReference>
<dbReference type="CDD" id="cd00432">
    <property type="entry name" value="Ribosomal_L18_L5e"/>
    <property type="match status" value="1"/>
</dbReference>
<gene>
    <name evidence="7 8" type="primary">rplR</name>
    <name evidence="8" type="ORF">D6810_00830</name>
</gene>
<dbReference type="Pfam" id="PF00861">
    <property type="entry name" value="Ribosomal_L18p"/>
    <property type="match status" value="1"/>
</dbReference>
<evidence type="ECO:0000256" key="3">
    <source>
        <dbReference type="ARBA" id="ARBA00022884"/>
    </source>
</evidence>
<dbReference type="PANTHER" id="PTHR12899">
    <property type="entry name" value="39S RIBOSOMAL PROTEIN L18, MITOCHONDRIAL"/>
    <property type="match status" value="1"/>
</dbReference>
<evidence type="ECO:0000256" key="6">
    <source>
        <dbReference type="ARBA" id="ARBA00035197"/>
    </source>
</evidence>
<keyword evidence="2 7" id="KW-0699">rRNA-binding</keyword>
<sequence>MNRSSVLKKKIARLRRKMHIRKRVSGTFFKPRLSVFRSNKYLYIQAIDDEKGHTIAASSTLKGKSIDEMAQELVKKLHVLNVFNGVFDRNGYKYHGKVKQLAESLRKNGLKI</sequence>
<comment type="similarity">
    <text evidence="1 7">Belongs to the universal ribosomal protein uL18 family.</text>
</comment>
<evidence type="ECO:0000256" key="4">
    <source>
        <dbReference type="ARBA" id="ARBA00022980"/>
    </source>
</evidence>
<evidence type="ECO:0000256" key="1">
    <source>
        <dbReference type="ARBA" id="ARBA00007116"/>
    </source>
</evidence>
<dbReference type="InterPro" id="IPR057268">
    <property type="entry name" value="Ribosomal_L18"/>
</dbReference>
<dbReference type="EMBL" id="RFKV01000030">
    <property type="protein sequence ID" value="RMD77458.1"/>
    <property type="molecule type" value="Genomic_DNA"/>
</dbReference>
<evidence type="ECO:0000256" key="5">
    <source>
        <dbReference type="ARBA" id="ARBA00023274"/>
    </source>
</evidence>
<comment type="subunit">
    <text evidence="7">Part of the 50S ribosomal subunit; part of the 5S rRNA/L5/L18/L25 subcomplex. Contacts the 5S and 23S rRNAs.</text>
</comment>
<dbReference type="Gene3D" id="3.30.420.100">
    <property type="match status" value="1"/>
</dbReference>
<dbReference type="NCBIfam" id="TIGR00060">
    <property type="entry name" value="L18_bact"/>
    <property type="match status" value="1"/>
</dbReference>
<organism evidence="8 9">
    <name type="scientific">Candidatus Dojkabacteria bacterium</name>
    <dbReference type="NCBI Taxonomy" id="2099670"/>
    <lineage>
        <taxon>Bacteria</taxon>
        <taxon>Candidatus Dojkabacteria</taxon>
    </lineage>
</organism>
<dbReference type="GO" id="GO:0008097">
    <property type="term" value="F:5S rRNA binding"/>
    <property type="evidence" value="ECO:0007669"/>
    <property type="project" value="TreeGrafter"/>
</dbReference>
<dbReference type="GO" id="GO:0003735">
    <property type="term" value="F:structural constituent of ribosome"/>
    <property type="evidence" value="ECO:0007669"/>
    <property type="project" value="InterPro"/>
</dbReference>
<accession>A0A3M0Z5P0</accession>
<dbReference type="InterPro" id="IPR004389">
    <property type="entry name" value="Ribosomal_uL18_bac-type"/>
</dbReference>
<proteinExistence type="inferred from homology"/>
<comment type="function">
    <text evidence="7">This is one of the proteins that bind and probably mediate the attachment of the 5S RNA into the large ribosomal subunit, where it forms part of the central protuberance.</text>
</comment>
<keyword evidence="3 7" id="KW-0694">RNA-binding</keyword>
<dbReference type="InterPro" id="IPR005484">
    <property type="entry name" value="Ribosomal_uL18_bac/plant/anim"/>
</dbReference>
<dbReference type="HAMAP" id="MF_01337_B">
    <property type="entry name" value="Ribosomal_uL18_B"/>
    <property type="match status" value="1"/>
</dbReference>
<protein>
    <recommendedName>
        <fullName evidence="6 7">Large ribosomal subunit protein uL18</fullName>
    </recommendedName>
</protein>
<evidence type="ECO:0000313" key="9">
    <source>
        <dbReference type="Proteomes" id="UP000269410"/>
    </source>
</evidence>
<dbReference type="PANTHER" id="PTHR12899:SF3">
    <property type="entry name" value="LARGE RIBOSOMAL SUBUNIT PROTEIN UL18M"/>
    <property type="match status" value="1"/>
</dbReference>
<dbReference type="SUPFAM" id="SSF53137">
    <property type="entry name" value="Translational machinery components"/>
    <property type="match status" value="1"/>
</dbReference>
<comment type="caution">
    <text evidence="8">The sequence shown here is derived from an EMBL/GenBank/DDBJ whole genome shotgun (WGS) entry which is preliminary data.</text>
</comment>
<dbReference type="Proteomes" id="UP000269410">
    <property type="component" value="Unassembled WGS sequence"/>
</dbReference>
<evidence type="ECO:0000313" key="8">
    <source>
        <dbReference type="EMBL" id="RMD77458.1"/>
    </source>
</evidence>
<keyword evidence="5 7" id="KW-0687">Ribonucleoprotein</keyword>
<keyword evidence="4 7" id="KW-0689">Ribosomal protein</keyword>
<evidence type="ECO:0000256" key="2">
    <source>
        <dbReference type="ARBA" id="ARBA00022730"/>
    </source>
</evidence>
<dbReference type="GO" id="GO:0022625">
    <property type="term" value="C:cytosolic large ribosomal subunit"/>
    <property type="evidence" value="ECO:0007669"/>
    <property type="project" value="TreeGrafter"/>
</dbReference>
<dbReference type="AlphaFoldDB" id="A0A3M0Z5P0"/>
<evidence type="ECO:0000256" key="7">
    <source>
        <dbReference type="HAMAP-Rule" id="MF_01337"/>
    </source>
</evidence>
<reference evidence="8 9" key="1">
    <citation type="submission" date="2018-10" db="EMBL/GenBank/DDBJ databases">
        <title>Thermophilic Lithotrophy and Phototrophy in an Intertidal, Iron-rich, Geothermal Spring.</title>
        <authorList>
            <person name="Ward L.M."/>
            <person name="Idei A."/>
            <person name="Nakagawa M."/>
            <person name="Ueno Y."/>
            <person name="Fischer W."/>
            <person name="Mcglynn S.E."/>
        </authorList>
    </citation>
    <scope>NUCLEOTIDE SEQUENCE [LARGE SCALE GENOMIC DNA]</scope>
    <source>
        <strain evidence="8">J137</strain>
    </source>
</reference>
<name>A0A3M0Z5P0_9BACT</name>